<proteinExistence type="evidence at transcript level"/>
<gene>
    <name evidence="3" type="primary">LOC100176970</name>
</gene>
<feature type="compositionally biased region" description="Basic and acidic residues" evidence="1">
    <location>
        <begin position="223"/>
        <end position="240"/>
    </location>
</feature>
<feature type="compositionally biased region" description="Polar residues" evidence="1">
    <location>
        <begin position="306"/>
        <end position="326"/>
    </location>
</feature>
<organism evidence="3">
    <name type="scientific">Phallusia mammillata</name>
    <dbReference type="NCBI Taxonomy" id="59560"/>
    <lineage>
        <taxon>Eukaryota</taxon>
        <taxon>Metazoa</taxon>
        <taxon>Chordata</taxon>
        <taxon>Tunicata</taxon>
        <taxon>Ascidiacea</taxon>
        <taxon>Phlebobranchia</taxon>
        <taxon>Ascidiidae</taxon>
        <taxon>Phallusia</taxon>
    </lineage>
</organism>
<feature type="compositionally biased region" description="Low complexity" evidence="1">
    <location>
        <begin position="278"/>
        <end position="301"/>
    </location>
</feature>
<name>A0A6F9DFV8_9ASCI</name>
<accession>A0A6F9DFV8</accession>
<feature type="signal peptide" evidence="2">
    <location>
        <begin position="1"/>
        <end position="24"/>
    </location>
</feature>
<evidence type="ECO:0000256" key="2">
    <source>
        <dbReference type="SAM" id="SignalP"/>
    </source>
</evidence>
<protein>
    <submittedName>
        <fullName evidence="3">Uncharacterized protein LOC100176970</fullName>
    </submittedName>
</protein>
<dbReference type="EMBL" id="LR786485">
    <property type="protein sequence ID" value="CAB3261397.1"/>
    <property type="molecule type" value="mRNA"/>
</dbReference>
<feature type="compositionally biased region" description="Basic and acidic residues" evidence="1">
    <location>
        <begin position="169"/>
        <end position="189"/>
    </location>
</feature>
<feature type="region of interest" description="Disordered" evidence="1">
    <location>
        <begin position="167"/>
        <end position="189"/>
    </location>
</feature>
<reference evidence="3" key="1">
    <citation type="submission" date="2020-04" db="EMBL/GenBank/DDBJ databases">
        <authorList>
            <person name="Neveu A P."/>
        </authorList>
    </citation>
    <scope>NUCLEOTIDE SEQUENCE</scope>
    <source>
        <tissue evidence="3">Whole embryo</tissue>
    </source>
</reference>
<keyword evidence="2" id="KW-0732">Signal</keyword>
<feature type="chain" id="PRO_5026238250" evidence="2">
    <location>
        <begin position="25"/>
        <end position="326"/>
    </location>
</feature>
<sequence>MVVALIFFILEHCGFLTSQADARARSIMTKHDKLIREAESRTYPVMYGQEIKPVRSAAPSYATDRTPELNQEAALNYINHVFADIDDEFAHTAENGDLKRIAYDPNEVFMPDKINKPAVTVAYERYRKEVDGPDVKKPNGIKVPMAGEQIDYSEPERQHPILSVAMDDYDPRAEREEERRKGEERTDKVKVKVQMEETVVPDKPVYKSQSIMYEDPKIAKRERAEELRRKEELKKQEEKKRQSKRVVVESPTSVKEDAVPVKLVQPQRKIPIQRKTNQSTKSSSPSSQSPTSKSPSSQSPTRKVPINQSPITPDSKPSTEFTYFGY</sequence>
<evidence type="ECO:0000256" key="1">
    <source>
        <dbReference type="SAM" id="MobiDB-lite"/>
    </source>
</evidence>
<evidence type="ECO:0000313" key="3">
    <source>
        <dbReference type="EMBL" id="CAB3261397.1"/>
    </source>
</evidence>
<feature type="region of interest" description="Disordered" evidence="1">
    <location>
        <begin position="223"/>
        <end position="326"/>
    </location>
</feature>
<dbReference type="AlphaFoldDB" id="A0A6F9DFV8"/>